<proteinExistence type="predicted"/>
<comment type="caution">
    <text evidence="1">The sequence shown here is derived from an EMBL/GenBank/DDBJ whole genome shotgun (WGS) entry which is preliminary data.</text>
</comment>
<dbReference type="EMBL" id="MLJW01007742">
    <property type="protein sequence ID" value="OIQ64910.1"/>
    <property type="molecule type" value="Genomic_DNA"/>
</dbReference>
<dbReference type="AlphaFoldDB" id="A0A1J5P1D5"/>
<organism evidence="1">
    <name type="scientific">mine drainage metagenome</name>
    <dbReference type="NCBI Taxonomy" id="410659"/>
    <lineage>
        <taxon>unclassified sequences</taxon>
        <taxon>metagenomes</taxon>
        <taxon>ecological metagenomes</taxon>
    </lineage>
</organism>
<sequence length="178" mass="19757">MGNPGSELTNGCHFFRLQQLALGLRQRPDECILSRTLGLQSFVRLRELITVLHEQINGTGHLCNFIASLDRNPWILVAAVATAQVMTDLVQPVKNMLAKKIACHQPGQKQAANEQNQHPTLVLLRCGSQPLDGFPIVLGKVGGQVLGRSSHRRGLVLQFDVKLEQALLLRIKFRRADI</sequence>
<accession>A0A1J5P1D5</accession>
<gene>
    <name evidence="1" type="ORF">GALL_535370</name>
</gene>
<name>A0A1J5P1D5_9ZZZZ</name>
<protein>
    <submittedName>
        <fullName evidence="1">Uncharacterized protein</fullName>
    </submittedName>
</protein>
<reference evidence="1" key="1">
    <citation type="submission" date="2016-10" db="EMBL/GenBank/DDBJ databases">
        <title>Sequence of Gallionella enrichment culture.</title>
        <authorList>
            <person name="Poehlein A."/>
            <person name="Muehling M."/>
            <person name="Daniel R."/>
        </authorList>
    </citation>
    <scope>NUCLEOTIDE SEQUENCE</scope>
</reference>
<evidence type="ECO:0000313" key="1">
    <source>
        <dbReference type="EMBL" id="OIQ64910.1"/>
    </source>
</evidence>